<evidence type="ECO:0000313" key="5">
    <source>
        <dbReference type="Proteomes" id="UP000324497"/>
    </source>
</evidence>
<feature type="domain" description="Glucosyltransferase 3-like C-terminal" evidence="3">
    <location>
        <begin position="169"/>
        <end position="326"/>
    </location>
</feature>
<dbReference type="Pfam" id="PF26337">
    <property type="entry name" value="Gtf3_C"/>
    <property type="match status" value="1"/>
</dbReference>
<feature type="domain" description="Glucosyltransferase 3-like N-terminal" evidence="2">
    <location>
        <begin position="4"/>
        <end position="150"/>
    </location>
</feature>
<dbReference type="PIRSF" id="PIRSF007023">
    <property type="entry name" value="UDP-Galf_transf"/>
    <property type="match status" value="1"/>
</dbReference>
<dbReference type="KEGG" id="lng:BSQ50_00395"/>
<evidence type="ECO:0000313" key="4">
    <source>
        <dbReference type="EMBL" id="AUJ31162.1"/>
    </source>
</evidence>
<evidence type="ECO:0000256" key="1">
    <source>
        <dbReference type="ARBA" id="ARBA00022679"/>
    </source>
</evidence>
<dbReference type="InterPro" id="IPR058592">
    <property type="entry name" value="Gtf3_C"/>
</dbReference>
<gene>
    <name evidence="4" type="ORF">BSQ50_00395</name>
</gene>
<protein>
    <submittedName>
        <fullName evidence="4">Beta-1,6-galactofuranosyltransferase</fullName>
    </submittedName>
</protein>
<reference evidence="4 5" key="1">
    <citation type="submission" date="2016-11" db="EMBL/GenBank/DDBJ databases">
        <title>Interaction between Lactobacillus species and yeast in water kefir.</title>
        <authorList>
            <person name="Behr J."/>
            <person name="Xu D."/>
            <person name="Vogel R.F."/>
        </authorList>
    </citation>
    <scope>NUCLEOTIDE SEQUENCE [LARGE SCALE GENOMIC DNA]</scope>
    <source>
        <strain evidence="4 5">TMW 1.1827</strain>
    </source>
</reference>
<dbReference type="EMBL" id="CP018180">
    <property type="protein sequence ID" value="AUJ31162.1"/>
    <property type="molecule type" value="Genomic_DNA"/>
</dbReference>
<dbReference type="Gene3D" id="3.40.50.2000">
    <property type="entry name" value="Glycogen Phosphorylase B"/>
    <property type="match status" value="2"/>
</dbReference>
<evidence type="ECO:0000259" key="3">
    <source>
        <dbReference type="Pfam" id="PF26337"/>
    </source>
</evidence>
<name>A0A3S6QSP4_9LACO</name>
<evidence type="ECO:0000259" key="2">
    <source>
        <dbReference type="Pfam" id="PF26334"/>
    </source>
</evidence>
<keyword evidence="5" id="KW-1185">Reference proteome</keyword>
<dbReference type="Proteomes" id="UP000324497">
    <property type="component" value="Chromosome"/>
</dbReference>
<dbReference type="RefSeq" id="WP_148126152.1">
    <property type="nucleotide sequence ID" value="NZ_CP018180.1"/>
</dbReference>
<proteinExistence type="predicted"/>
<dbReference type="SUPFAM" id="SSF53756">
    <property type="entry name" value="UDP-Glycosyltransferase/glycogen phosphorylase"/>
    <property type="match status" value="1"/>
</dbReference>
<sequence length="341" mass="38894">MANYIVSSNDPGKMGGSKAKEDIIKFASEDGFIPFRINPYHTNKLAKLLYVKFNLRTFFKSKPIDNVIMQYPIPSEYIVGKFVSMLKMKIRGKFTIWIHDIQGLQSSEPRILKWEIALFNQADILIVHNPKMKSWLVQKGVTSKMVVLGIFDYDNPQPIQPKISYAKTVCFAGNLFKSGFIKKWNPNSQVFVFGPNMPQEHHKSIIPAGQFSPEELTSHLKQNFGLIWDGPSAVTCQGTFGKYLLYNNPHKTSLYISSGIPIIIWDQAALADFVREHRIGLVVANLNDLDNLLASTTPDEYQVLKDNTVKMAEKLRTGYYTHQVIRRVLHSESHLIKDDMQ</sequence>
<dbReference type="InterPro" id="IPR058591">
    <property type="entry name" value="Gtf3_N"/>
</dbReference>
<dbReference type="AlphaFoldDB" id="A0A3S6QSP4"/>
<dbReference type="Pfam" id="PF26334">
    <property type="entry name" value="Gtf3_N"/>
    <property type="match status" value="1"/>
</dbReference>
<dbReference type="GO" id="GO:0016740">
    <property type="term" value="F:transferase activity"/>
    <property type="evidence" value="ECO:0007669"/>
    <property type="project" value="UniProtKB-KW"/>
</dbReference>
<organism evidence="4 5">
    <name type="scientific">Liquorilactobacillus nagelii</name>
    <dbReference type="NCBI Taxonomy" id="82688"/>
    <lineage>
        <taxon>Bacteria</taxon>
        <taxon>Bacillati</taxon>
        <taxon>Bacillota</taxon>
        <taxon>Bacilli</taxon>
        <taxon>Lactobacillales</taxon>
        <taxon>Lactobacillaceae</taxon>
        <taxon>Liquorilactobacillus</taxon>
    </lineage>
</organism>
<keyword evidence="1 4" id="KW-0808">Transferase</keyword>
<accession>A0A3S6QSP4</accession>